<evidence type="ECO:0000256" key="2">
    <source>
        <dbReference type="SAM" id="Phobius"/>
    </source>
</evidence>
<dbReference type="RefSeq" id="WP_259624009.1">
    <property type="nucleotide sequence ID" value="NZ_JANYMP010000007.1"/>
</dbReference>
<dbReference type="AlphaFoldDB" id="A0A9X3AGL1"/>
<keyword evidence="2" id="KW-0812">Transmembrane</keyword>
<protein>
    <submittedName>
        <fullName evidence="3">Uncharacterized protein</fullName>
    </submittedName>
</protein>
<feature type="region of interest" description="Disordered" evidence="1">
    <location>
        <begin position="89"/>
        <end position="120"/>
    </location>
</feature>
<evidence type="ECO:0000256" key="1">
    <source>
        <dbReference type="SAM" id="MobiDB-lite"/>
    </source>
</evidence>
<keyword evidence="2" id="KW-1133">Transmembrane helix</keyword>
<feature type="compositionally biased region" description="Basic and acidic residues" evidence="1">
    <location>
        <begin position="111"/>
        <end position="120"/>
    </location>
</feature>
<comment type="caution">
    <text evidence="3">The sequence shown here is derived from an EMBL/GenBank/DDBJ whole genome shotgun (WGS) entry which is preliminary data.</text>
</comment>
<keyword evidence="2" id="KW-0472">Membrane</keyword>
<organism evidence="3 4">
    <name type="scientific">Umezawaea endophytica</name>
    <dbReference type="NCBI Taxonomy" id="1654476"/>
    <lineage>
        <taxon>Bacteria</taxon>
        <taxon>Bacillati</taxon>
        <taxon>Actinomycetota</taxon>
        <taxon>Actinomycetes</taxon>
        <taxon>Pseudonocardiales</taxon>
        <taxon>Pseudonocardiaceae</taxon>
        <taxon>Umezawaea</taxon>
    </lineage>
</organism>
<dbReference type="Proteomes" id="UP001141259">
    <property type="component" value="Unassembled WGS sequence"/>
</dbReference>
<reference evidence="3" key="1">
    <citation type="submission" date="2022-08" db="EMBL/GenBank/DDBJ databases">
        <authorList>
            <person name="Tistechok S."/>
            <person name="Samborskyy M."/>
            <person name="Roman I."/>
        </authorList>
    </citation>
    <scope>NUCLEOTIDE SEQUENCE</scope>
    <source>
        <strain evidence="3">DSM 103496</strain>
    </source>
</reference>
<gene>
    <name evidence="3" type="ORF">NZH93_16695</name>
</gene>
<feature type="transmembrane region" description="Helical" evidence="2">
    <location>
        <begin position="6"/>
        <end position="28"/>
    </location>
</feature>
<keyword evidence="4" id="KW-1185">Reference proteome</keyword>
<accession>A0A9X3AGL1</accession>
<dbReference type="EMBL" id="JANYMP010000007">
    <property type="protein sequence ID" value="MCS7478500.1"/>
    <property type="molecule type" value="Genomic_DNA"/>
</dbReference>
<proteinExistence type="predicted"/>
<name>A0A9X3AGL1_9PSEU</name>
<evidence type="ECO:0000313" key="4">
    <source>
        <dbReference type="Proteomes" id="UP001141259"/>
    </source>
</evidence>
<sequence length="120" mass="12949">MSTTTLVVLTVVEVVALIAGLAFFLWWIGSLLTRIAVNLERCGEHVKTINAHAADIVPGLEHVNRSGKVVASALPLLYAFAEQIVAKVAPPPPPPERRVARPASGTRRSRLHETVGYHPS</sequence>
<evidence type="ECO:0000313" key="3">
    <source>
        <dbReference type="EMBL" id="MCS7478500.1"/>
    </source>
</evidence>